<gene>
    <name evidence="1" type="ORF">DFQ12_3394</name>
</gene>
<dbReference type="Proteomes" id="UP000286246">
    <property type="component" value="Unassembled WGS sequence"/>
</dbReference>
<dbReference type="InterPro" id="IPR025396">
    <property type="entry name" value="DUF4302"/>
</dbReference>
<protein>
    <submittedName>
        <fullName evidence="1">Uncharacterized protein DUF4302</fullName>
    </submittedName>
</protein>
<dbReference type="EMBL" id="RAPY01000003">
    <property type="protein sequence ID" value="RKE49283.1"/>
    <property type="molecule type" value="Genomic_DNA"/>
</dbReference>
<proteinExistence type="predicted"/>
<evidence type="ECO:0000313" key="2">
    <source>
        <dbReference type="Proteomes" id="UP000286246"/>
    </source>
</evidence>
<sequence>MRKIFYFMCLVMLAMSCSKPKEVELELGGDPDSRISDTLAYVKKTLVDAPYGWKASLTTEYSGGYGFYMQFGANDRVKMIADLDNQTSLEVKESTYRVRQIMAATLSFDTYTYLTMLQDPDPSVFGGQAGKGMGSDIEYDYVKTHGDTLFFDGRKFHKPLILVKAKEDEQKAYLENGFGVNRNSFLDFLNSNSYLNISVPSIEGKIEVVFSDENKTFSFTYISGGEISALEGKFNYDLGGLNFAEPIKLNGNSFLKAKLSNGKLVLIDSFNKEYEVQQSPVPVLPITAFFGYRDTYNAIQVEGPVMPGGINSEFNALWNNQIANYGLNNASMISMTFRLMNSQKAKLEVWFKIGTSSYLADASFDYVMAGNEIKLSNYIPSVSNTNWNNGWVITAIKNYFINAEFKLDYISSSNANVKGVGGLIKADNPNSFFYGKLVKLSN</sequence>
<reference evidence="1 2" key="1">
    <citation type="submission" date="2018-09" db="EMBL/GenBank/DDBJ databases">
        <title>Genomic Encyclopedia of Type Strains, Phase III (KMG-III): the genomes of soil and plant-associated and newly described type strains.</title>
        <authorList>
            <person name="Whitman W."/>
        </authorList>
    </citation>
    <scope>NUCLEOTIDE SEQUENCE [LARGE SCALE GENOMIC DNA]</scope>
    <source>
        <strain evidence="1 2">CECT 7938</strain>
    </source>
</reference>
<evidence type="ECO:0000313" key="1">
    <source>
        <dbReference type="EMBL" id="RKE49283.1"/>
    </source>
</evidence>
<organism evidence="1 2">
    <name type="scientific">Sphingobacterium detergens</name>
    <dbReference type="NCBI Taxonomy" id="1145106"/>
    <lineage>
        <taxon>Bacteria</taxon>
        <taxon>Pseudomonadati</taxon>
        <taxon>Bacteroidota</taxon>
        <taxon>Sphingobacteriia</taxon>
        <taxon>Sphingobacteriales</taxon>
        <taxon>Sphingobacteriaceae</taxon>
        <taxon>Sphingobacterium</taxon>
    </lineage>
</organism>
<dbReference type="OrthoDB" id="707849at2"/>
<dbReference type="PROSITE" id="PS51257">
    <property type="entry name" value="PROKAR_LIPOPROTEIN"/>
    <property type="match status" value="1"/>
</dbReference>
<dbReference type="RefSeq" id="WP_120260153.1">
    <property type="nucleotide sequence ID" value="NZ_RAPY01000003.1"/>
</dbReference>
<accession>A0A420AY32</accession>
<dbReference type="AlphaFoldDB" id="A0A420AY32"/>
<comment type="caution">
    <text evidence="1">The sequence shown here is derived from an EMBL/GenBank/DDBJ whole genome shotgun (WGS) entry which is preliminary data.</text>
</comment>
<dbReference type="Pfam" id="PF14135">
    <property type="entry name" value="DUF4302"/>
    <property type="match status" value="1"/>
</dbReference>
<keyword evidence="2" id="KW-1185">Reference proteome</keyword>
<name>A0A420AY32_SPHD1</name>